<keyword evidence="1" id="KW-0472">Membrane</keyword>
<comment type="caution">
    <text evidence="3">The sequence shown here is derived from an EMBL/GenBank/DDBJ whole genome shotgun (WGS) entry which is preliminary data.</text>
</comment>
<feature type="transmembrane region" description="Helical" evidence="1">
    <location>
        <begin position="7"/>
        <end position="28"/>
    </location>
</feature>
<dbReference type="RefSeq" id="WP_284389111.1">
    <property type="nucleotide sequence ID" value="NZ_BSNK01000001.1"/>
</dbReference>
<evidence type="ECO:0000259" key="2">
    <source>
        <dbReference type="Pfam" id="PF02470"/>
    </source>
</evidence>
<dbReference type="EMBL" id="BSNK01000001">
    <property type="protein sequence ID" value="GLQ23567.1"/>
    <property type="molecule type" value="Genomic_DNA"/>
</dbReference>
<dbReference type="PANTHER" id="PTHR36698">
    <property type="entry name" value="BLL5892 PROTEIN"/>
    <property type="match status" value="1"/>
</dbReference>
<protein>
    <submittedName>
        <fullName evidence="3">ABC transporter substrate-binding protein</fullName>
    </submittedName>
</protein>
<reference evidence="3" key="1">
    <citation type="journal article" date="2014" name="Int. J. Syst. Evol. Microbiol.">
        <title>Complete genome of a new Firmicutes species belonging to the dominant human colonic microbiota ('Ruminococcus bicirculans') reveals two chromosomes and a selective capacity to utilize plant glucans.</title>
        <authorList>
            <consortium name="NISC Comparative Sequencing Program"/>
            <person name="Wegmann U."/>
            <person name="Louis P."/>
            <person name="Goesmann A."/>
            <person name="Henrissat B."/>
            <person name="Duncan S.H."/>
            <person name="Flint H.J."/>
        </authorList>
    </citation>
    <scope>NUCLEOTIDE SEQUENCE</scope>
    <source>
        <strain evidence="3">NBRC 108219</strain>
    </source>
</reference>
<organism evidence="3 4">
    <name type="scientific">Algimonas ampicilliniresistens</name>
    <dbReference type="NCBI Taxonomy" id="1298735"/>
    <lineage>
        <taxon>Bacteria</taxon>
        <taxon>Pseudomonadati</taxon>
        <taxon>Pseudomonadota</taxon>
        <taxon>Alphaproteobacteria</taxon>
        <taxon>Maricaulales</taxon>
        <taxon>Robiginitomaculaceae</taxon>
        <taxon>Algimonas</taxon>
    </lineage>
</organism>
<dbReference type="Proteomes" id="UP001161391">
    <property type="component" value="Unassembled WGS sequence"/>
</dbReference>
<sequence length="326" mass="35177">MENKANYALIGSFVLVALVATVGFILWLTGSEFDQKFDEYQVAFQGPVRGLSPGSEVRFNGIGVGEVTAIRLDREDPNTVLADIRIDANTPVDTKSYAALEPLGLTGLNYLQIFAGGEEFPLIKDMPGGRDARRIEGRADQLSSILEGGGSVVEQAQIALKRVNDILSDEAIADVQGTLRNINRITAELDFSDLDMENVNGLVSDARTTVRKVGSMADAARETLESVDAVIETDVPVLLTRIETTMGEVDETLNAFEGTASQANELIVDTRDAVNRLSNSGLTDLEETVDAIRRLVLSLGRVADAMEQSPLEFISGTEADTVELPQ</sequence>
<evidence type="ECO:0000313" key="4">
    <source>
        <dbReference type="Proteomes" id="UP001161391"/>
    </source>
</evidence>
<dbReference type="Pfam" id="PF02470">
    <property type="entry name" value="MlaD"/>
    <property type="match status" value="1"/>
</dbReference>
<keyword evidence="1" id="KW-1133">Transmembrane helix</keyword>
<reference evidence="3" key="2">
    <citation type="submission" date="2023-01" db="EMBL/GenBank/DDBJ databases">
        <title>Draft genome sequence of Algimonas ampicilliniresistens strain NBRC 108219.</title>
        <authorList>
            <person name="Sun Q."/>
            <person name="Mori K."/>
        </authorList>
    </citation>
    <scope>NUCLEOTIDE SEQUENCE</scope>
    <source>
        <strain evidence="3">NBRC 108219</strain>
    </source>
</reference>
<keyword evidence="4" id="KW-1185">Reference proteome</keyword>
<name>A0ABQ5V985_9PROT</name>
<keyword evidence="1" id="KW-0812">Transmembrane</keyword>
<proteinExistence type="predicted"/>
<accession>A0ABQ5V985</accession>
<evidence type="ECO:0000256" key="1">
    <source>
        <dbReference type="SAM" id="Phobius"/>
    </source>
</evidence>
<dbReference type="PANTHER" id="PTHR36698:SF2">
    <property type="entry name" value="MCE_MLAD DOMAIN-CONTAINING PROTEIN"/>
    <property type="match status" value="1"/>
</dbReference>
<evidence type="ECO:0000313" key="3">
    <source>
        <dbReference type="EMBL" id="GLQ23567.1"/>
    </source>
</evidence>
<feature type="domain" description="Mce/MlaD" evidence="2">
    <location>
        <begin position="42"/>
        <end position="114"/>
    </location>
</feature>
<gene>
    <name evidence="3" type="ORF">GCM10007853_14410</name>
</gene>
<dbReference type="InterPro" id="IPR003399">
    <property type="entry name" value="Mce/MlaD"/>
</dbReference>